<feature type="compositionally biased region" description="Basic and acidic residues" evidence="1">
    <location>
        <begin position="1"/>
        <end position="41"/>
    </location>
</feature>
<proteinExistence type="predicted"/>
<feature type="region of interest" description="Disordered" evidence="1">
    <location>
        <begin position="1"/>
        <end position="55"/>
    </location>
</feature>
<accession>A0ABP0J5D9</accession>
<evidence type="ECO:0000313" key="3">
    <source>
        <dbReference type="Proteomes" id="UP001642484"/>
    </source>
</evidence>
<reference evidence="2 3" key="1">
    <citation type="submission" date="2024-02" db="EMBL/GenBank/DDBJ databases">
        <authorList>
            <person name="Chen Y."/>
            <person name="Shah S."/>
            <person name="Dougan E. K."/>
            <person name="Thang M."/>
            <person name="Chan C."/>
        </authorList>
    </citation>
    <scope>NUCLEOTIDE SEQUENCE [LARGE SCALE GENOMIC DNA]</scope>
</reference>
<keyword evidence="3" id="KW-1185">Reference proteome</keyword>
<dbReference type="EMBL" id="CAXAMN010004448">
    <property type="protein sequence ID" value="CAK9009557.1"/>
    <property type="molecule type" value="Genomic_DNA"/>
</dbReference>
<name>A0ABP0J5D9_9DINO</name>
<evidence type="ECO:0000313" key="2">
    <source>
        <dbReference type="EMBL" id="CAK9009557.1"/>
    </source>
</evidence>
<comment type="caution">
    <text evidence="2">The sequence shown here is derived from an EMBL/GenBank/DDBJ whole genome shotgun (WGS) entry which is preliminary data.</text>
</comment>
<protein>
    <submittedName>
        <fullName evidence="2">Uncharacterized protein</fullName>
    </submittedName>
</protein>
<gene>
    <name evidence="2" type="ORF">CCMP2556_LOCUS9720</name>
</gene>
<dbReference type="Proteomes" id="UP001642484">
    <property type="component" value="Unassembled WGS sequence"/>
</dbReference>
<sequence>MAAEDWQKARGTGDEQKIREAKEEEKVQEAKQDYVLSRHDPLGTSVRGSRKKKWEAQRQARIGGRAEASDATFGEHLLAKESHAFCRNRLGSSKRQARWRRSNYISVWLTLALENGEAFRRCHCGADAVAATSAMEGVGMG</sequence>
<evidence type="ECO:0000256" key="1">
    <source>
        <dbReference type="SAM" id="MobiDB-lite"/>
    </source>
</evidence>
<organism evidence="2 3">
    <name type="scientific">Durusdinium trenchii</name>
    <dbReference type="NCBI Taxonomy" id="1381693"/>
    <lineage>
        <taxon>Eukaryota</taxon>
        <taxon>Sar</taxon>
        <taxon>Alveolata</taxon>
        <taxon>Dinophyceae</taxon>
        <taxon>Suessiales</taxon>
        <taxon>Symbiodiniaceae</taxon>
        <taxon>Durusdinium</taxon>
    </lineage>
</organism>